<comment type="caution">
    <text evidence="1">The sequence shown here is derived from an EMBL/GenBank/DDBJ whole genome shotgun (WGS) entry which is preliminary data.</text>
</comment>
<reference evidence="1 2" key="1">
    <citation type="submission" date="2017-09" db="EMBL/GenBank/DDBJ databases">
        <title>Depth-based differentiation of microbial function through sediment-hosted aquifers and enrichment of novel symbionts in the deep terrestrial subsurface.</title>
        <authorList>
            <person name="Probst A.J."/>
            <person name="Ladd B."/>
            <person name="Jarett J.K."/>
            <person name="Geller-Mcgrath D.E."/>
            <person name="Sieber C.M."/>
            <person name="Emerson J.B."/>
            <person name="Anantharaman K."/>
            <person name="Thomas B.C."/>
            <person name="Malmstrom R."/>
            <person name="Stieglmeier M."/>
            <person name="Klingl A."/>
            <person name="Woyke T."/>
            <person name="Ryan C.M."/>
            <person name="Banfield J.F."/>
        </authorList>
    </citation>
    <scope>NUCLEOTIDE SEQUENCE [LARGE SCALE GENOMIC DNA]</scope>
    <source>
        <strain evidence="1">CG_4_10_14_0_8_um_filter_42_10</strain>
    </source>
</reference>
<dbReference type="EMBL" id="PFMD01000033">
    <property type="protein sequence ID" value="PIY96706.1"/>
    <property type="molecule type" value="Genomic_DNA"/>
</dbReference>
<feature type="non-terminal residue" evidence="1">
    <location>
        <position position="1"/>
    </location>
</feature>
<evidence type="ECO:0000313" key="2">
    <source>
        <dbReference type="Proteomes" id="UP000230779"/>
    </source>
</evidence>
<dbReference type="Proteomes" id="UP000230779">
    <property type="component" value="Unassembled WGS sequence"/>
</dbReference>
<dbReference type="AlphaFoldDB" id="A0A2M7RJZ8"/>
<gene>
    <name evidence="1" type="ORF">COY66_03380</name>
</gene>
<accession>A0A2M7RJZ8</accession>
<sequence length="187" mass="22019">IKLPTHIECNSAYQLDEDYFIHSIGTLAQTTETGTALFEDIKRKTHNKQGLIRTVVREFNNTSPNGIILPYGKMWKSYKTKRINNVVWKIIRGLVFIETQEFLDINTPRSITITEKEKKPPVYFSYIVNEKSKGSYQKTFDYKYKQFPEVKNAQIWGLLLWDYFIVTVILHNPKCKCEKCKKYIKGH</sequence>
<organism evidence="1 2">
    <name type="scientific">Candidatus Kerfeldbacteria bacterium CG_4_10_14_0_8_um_filter_42_10</name>
    <dbReference type="NCBI Taxonomy" id="2014248"/>
    <lineage>
        <taxon>Bacteria</taxon>
        <taxon>Candidatus Kerfeldiibacteriota</taxon>
    </lineage>
</organism>
<protein>
    <submittedName>
        <fullName evidence="1">Uncharacterized protein</fullName>
    </submittedName>
</protein>
<name>A0A2M7RJZ8_9BACT</name>
<proteinExistence type="predicted"/>
<evidence type="ECO:0000313" key="1">
    <source>
        <dbReference type="EMBL" id="PIY96706.1"/>
    </source>
</evidence>